<dbReference type="InterPro" id="IPR021862">
    <property type="entry name" value="DUF3472"/>
</dbReference>
<dbReference type="AlphaFoldDB" id="A0A0H2Y2U6"/>
<evidence type="ECO:0008006" key="3">
    <source>
        <dbReference type="Google" id="ProtNLM"/>
    </source>
</evidence>
<evidence type="ECO:0000313" key="2">
    <source>
        <dbReference type="EMBL" id="ABF80798.1"/>
    </source>
</evidence>
<proteinExistence type="predicted"/>
<accession>A0A0H2Y2U6</accession>
<keyword evidence="1" id="KW-0732">Signal</keyword>
<dbReference type="EMBL" id="CP000380">
    <property type="protein sequence ID" value="ABF80798.1"/>
    <property type="molecule type" value="Genomic_DNA"/>
</dbReference>
<reference evidence="2" key="1">
    <citation type="submission" date="2006-05" db="EMBL/GenBank/DDBJ databases">
        <title>Complete sequence of chromosome 3 of Burkholderia cenocepacia AU 1054.</title>
        <authorList>
            <consortium name="US DOE Joint Genome Institute"/>
            <person name="Copeland A."/>
            <person name="Lucas S."/>
            <person name="Lapidus A."/>
            <person name="Barry K."/>
            <person name="Detter J.C."/>
            <person name="Glavina del Rio T."/>
            <person name="Hammon N."/>
            <person name="Israni S."/>
            <person name="Dalin E."/>
            <person name="Tice H."/>
            <person name="Pitluck S."/>
            <person name="Chain P."/>
            <person name="Malfatti S."/>
            <person name="Shin M."/>
            <person name="Vergez L."/>
            <person name="Schmutz J."/>
            <person name="Larimer F."/>
            <person name="Land M."/>
            <person name="Hauser L."/>
            <person name="Kyrpides N."/>
            <person name="Lykidis A."/>
            <person name="LiPuma J.J."/>
            <person name="Konstantinidis K."/>
            <person name="Tiedje J.M."/>
            <person name="Richardson P."/>
        </authorList>
    </citation>
    <scope>NUCLEOTIDE SEQUENCE [LARGE SCALE GENOMIC DNA]</scope>
    <source>
        <strain evidence="2">AU 1054</strain>
    </source>
</reference>
<feature type="chain" id="PRO_5002602004" description="DUF3472 domain-containing protein" evidence="1">
    <location>
        <begin position="23"/>
        <end position="267"/>
    </location>
</feature>
<protein>
    <recommendedName>
        <fullName evidence="3">DUF3472 domain-containing protein</fullName>
    </recommendedName>
</protein>
<sequence precursor="true">MKRLSTVFGALLAVSATLNAHADPSITASAASTPRDGFDRMTWEITPEVVPTQVNASYYWANQLSSQHGGHAIYTGIQPRTRSTNVVIFSAFGTGTAPLSANCRGGADGGSGTSCSIAYPWKTGHAYRLQVTVTQANRSDGRSTVDGFITDVATGATTPTGSIAVPADWGGLSSSAYLFDEYFPFNAASKDPMQRPCVPYARYMTSLPHFYLKDVDYPTTERSIRLNTGKDKCAVLSGTPNARATLVNTTTYLLENGFLPGSPGAPK</sequence>
<name>A0A0H2Y2U6_BURO1</name>
<gene>
    <name evidence="2" type="ordered locus">Bcen_5933</name>
</gene>
<dbReference type="Pfam" id="PF11958">
    <property type="entry name" value="DUF3472"/>
    <property type="match status" value="1"/>
</dbReference>
<organism evidence="2">
    <name type="scientific">Burkholderia orbicola (strain AU 1054)</name>
    <dbReference type="NCBI Taxonomy" id="331271"/>
    <lineage>
        <taxon>Bacteria</taxon>
        <taxon>Pseudomonadati</taxon>
        <taxon>Pseudomonadota</taxon>
        <taxon>Betaproteobacteria</taxon>
        <taxon>Burkholderiales</taxon>
        <taxon>Burkholderiaceae</taxon>
        <taxon>Burkholderia</taxon>
        <taxon>Burkholderia cepacia complex</taxon>
        <taxon>Burkholderia orbicola</taxon>
    </lineage>
</organism>
<dbReference type="HOGENOM" id="CLU_1040814_0_0_4"/>
<evidence type="ECO:0000256" key="1">
    <source>
        <dbReference type="SAM" id="SignalP"/>
    </source>
</evidence>
<feature type="signal peptide" evidence="1">
    <location>
        <begin position="1"/>
        <end position="22"/>
    </location>
</feature>